<evidence type="ECO:0000256" key="1">
    <source>
        <dbReference type="ARBA" id="ARBA00004191"/>
    </source>
</evidence>
<keyword evidence="7" id="KW-0325">Glycoprotein</keyword>
<keyword evidence="9" id="KW-0961">Cell wall biogenesis/degradation</keyword>
<feature type="signal peptide" evidence="12">
    <location>
        <begin position="1"/>
        <end position="24"/>
    </location>
</feature>
<evidence type="ECO:0000256" key="11">
    <source>
        <dbReference type="SAM" id="MobiDB-lite"/>
    </source>
</evidence>
<evidence type="ECO:0000256" key="6">
    <source>
        <dbReference type="ARBA" id="ARBA00022737"/>
    </source>
</evidence>
<comment type="subcellular location">
    <subcellularLocation>
        <location evidence="1">Secreted</location>
        <location evidence="1">Cell wall</location>
    </subcellularLocation>
</comment>
<feature type="compositionally biased region" description="Pro residues" evidence="11">
    <location>
        <begin position="418"/>
        <end position="462"/>
    </location>
</feature>
<sequence>MKGSGCCLFFSLLLLQSFSFFASALSDTEASFIARRQLLTFLETDDLPDDYESTVVVTETFPNSRLRRAFIALQAWKRSIYSDPLNTTANWVGADVCSYTGVFCTSALDDPNVQVVAGIDLNHADIAGYLPVELGLLSDIALFHINTNRFCGLVPPSFERMILLHELDVSNNRFVGPFPEVVLRIPNLKFLDIRFNDFEGKLPPALFTKELDAIFLNNNRFTSHIPESFGDSPASVIVIANNNFTGCIPTSIGKMGNTLNEVLMLNNALGGCIPGELSLLGNATIFDVSSNQLSGSLPMSLHGLKNVEIIDVSSNSLTGVVHGGLCNLPKLAEFTFADNLFDGEDTRCVPQNRQDVWLDDADNCLQGRPKQKPAETCSSEITKAVDCSRVKCGGGSTPPKQPEAPIDDPHRQSHVPMNHPPPPPVINSLPPPPPVASPPPPPPVASPPPPPPVASPPPPPPS</sequence>
<name>A0A6J1IUT2_CUCMA</name>
<dbReference type="GO" id="GO:0071555">
    <property type="term" value="P:cell wall organization"/>
    <property type="evidence" value="ECO:0007669"/>
    <property type="project" value="UniProtKB-KW"/>
</dbReference>
<feature type="region of interest" description="Disordered" evidence="11">
    <location>
        <begin position="389"/>
        <end position="462"/>
    </location>
</feature>
<evidence type="ECO:0000256" key="10">
    <source>
        <dbReference type="ARBA" id="ARBA00041871"/>
    </source>
</evidence>
<organism evidence="14 15">
    <name type="scientific">Cucurbita maxima</name>
    <name type="common">Pumpkin</name>
    <name type="synonym">Winter squash</name>
    <dbReference type="NCBI Taxonomy" id="3661"/>
    <lineage>
        <taxon>Eukaryota</taxon>
        <taxon>Viridiplantae</taxon>
        <taxon>Streptophyta</taxon>
        <taxon>Embryophyta</taxon>
        <taxon>Tracheophyta</taxon>
        <taxon>Spermatophyta</taxon>
        <taxon>Magnoliopsida</taxon>
        <taxon>eudicotyledons</taxon>
        <taxon>Gunneridae</taxon>
        <taxon>Pentapetalae</taxon>
        <taxon>rosids</taxon>
        <taxon>fabids</taxon>
        <taxon>Cucurbitales</taxon>
        <taxon>Cucurbitaceae</taxon>
        <taxon>Cucurbiteae</taxon>
        <taxon>Cucurbita</taxon>
    </lineage>
</organism>
<dbReference type="RefSeq" id="XP_022981727.1">
    <property type="nucleotide sequence ID" value="XM_023125959.1"/>
</dbReference>
<dbReference type="InterPro" id="IPR001611">
    <property type="entry name" value="Leu-rich_rpt"/>
</dbReference>
<evidence type="ECO:0000256" key="2">
    <source>
        <dbReference type="ARBA" id="ARBA00022512"/>
    </source>
</evidence>
<keyword evidence="14" id="KW-1185">Reference proteome</keyword>
<accession>A0A6J1IUT2</accession>
<evidence type="ECO:0000313" key="15">
    <source>
        <dbReference type="RefSeq" id="XP_022981727.1"/>
    </source>
</evidence>
<dbReference type="GeneID" id="111480794"/>
<reference evidence="15" key="1">
    <citation type="submission" date="2025-08" db="UniProtKB">
        <authorList>
            <consortium name="RefSeq"/>
        </authorList>
    </citation>
    <scope>IDENTIFICATION</scope>
    <source>
        <tissue evidence="15">Young leaves</tissue>
    </source>
</reference>
<dbReference type="Pfam" id="PF08263">
    <property type="entry name" value="LRRNT_2"/>
    <property type="match status" value="1"/>
</dbReference>
<dbReference type="Proteomes" id="UP000504608">
    <property type="component" value="Unplaced"/>
</dbReference>
<evidence type="ECO:0000256" key="9">
    <source>
        <dbReference type="ARBA" id="ARBA00023316"/>
    </source>
</evidence>
<feature type="chain" id="PRO_5026654544" description="Cell wall hydroxyproline-rich glycoprotein" evidence="12">
    <location>
        <begin position="25"/>
        <end position="462"/>
    </location>
</feature>
<evidence type="ECO:0000256" key="8">
    <source>
        <dbReference type="ARBA" id="ARBA00023278"/>
    </source>
</evidence>
<evidence type="ECO:0000256" key="4">
    <source>
        <dbReference type="ARBA" id="ARBA00022614"/>
    </source>
</evidence>
<dbReference type="InterPro" id="IPR032675">
    <property type="entry name" value="LRR_dom_sf"/>
</dbReference>
<evidence type="ECO:0000313" key="14">
    <source>
        <dbReference type="Proteomes" id="UP000504608"/>
    </source>
</evidence>
<dbReference type="OrthoDB" id="676979at2759"/>
<evidence type="ECO:0000259" key="13">
    <source>
        <dbReference type="Pfam" id="PF08263"/>
    </source>
</evidence>
<keyword evidence="6" id="KW-0677">Repeat</keyword>
<dbReference type="InterPro" id="IPR013210">
    <property type="entry name" value="LRR_N_plant-typ"/>
</dbReference>
<evidence type="ECO:0000256" key="3">
    <source>
        <dbReference type="ARBA" id="ARBA00022525"/>
    </source>
</evidence>
<dbReference type="SUPFAM" id="SSF52058">
    <property type="entry name" value="L domain-like"/>
    <property type="match status" value="1"/>
</dbReference>
<dbReference type="Pfam" id="PF00560">
    <property type="entry name" value="LRR_1"/>
    <property type="match status" value="1"/>
</dbReference>
<dbReference type="AlphaFoldDB" id="A0A6J1IUT2"/>
<keyword evidence="2" id="KW-0134">Cell wall</keyword>
<keyword evidence="8" id="KW-0379">Hydroxylation</keyword>
<protein>
    <recommendedName>
        <fullName evidence="10">Cell wall hydroxyproline-rich glycoprotein</fullName>
    </recommendedName>
</protein>
<keyword evidence="4" id="KW-0433">Leucine-rich repeat</keyword>
<evidence type="ECO:0000256" key="5">
    <source>
        <dbReference type="ARBA" id="ARBA00022729"/>
    </source>
</evidence>
<evidence type="ECO:0000256" key="7">
    <source>
        <dbReference type="ARBA" id="ARBA00023180"/>
    </source>
</evidence>
<feature type="domain" description="Leucine-rich repeat-containing N-terminal plant-type" evidence="13">
    <location>
        <begin position="72"/>
        <end position="105"/>
    </location>
</feature>
<dbReference type="FunFam" id="3.80.10.10:FF:000224">
    <property type="entry name" value="Leucine-rich repeat extensin-like protein 1"/>
    <property type="match status" value="1"/>
</dbReference>
<dbReference type="InterPro" id="IPR051582">
    <property type="entry name" value="LRR_extensin-like_regulator"/>
</dbReference>
<evidence type="ECO:0000256" key="12">
    <source>
        <dbReference type="SAM" id="SignalP"/>
    </source>
</evidence>
<keyword evidence="5 12" id="KW-0732">Signal</keyword>
<dbReference type="KEGG" id="cmax:111480794"/>
<dbReference type="PANTHER" id="PTHR32093">
    <property type="entry name" value="LEUCINE-RICH REPEAT EXTENSIN-LIKE PROTEIN 3-RELATED"/>
    <property type="match status" value="1"/>
</dbReference>
<keyword evidence="3" id="KW-0964">Secreted</keyword>
<gene>
    <name evidence="15" type="primary">LOC111480794</name>
</gene>
<proteinExistence type="predicted"/>
<dbReference type="Gene3D" id="3.80.10.10">
    <property type="entry name" value="Ribonuclease Inhibitor"/>
    <property type="match status" value="1"/>
</dbReference>
<dbReference type="PANTHER" id="PTHR32093:SF120">
    <property type="entry name" value="LEUCINE-RICH REPEAT EXTENSIN-LIKE PROTEIN 3-RELATED"/>
    <property type="match status" value="1"/>
</dbReference>